<dbReference type="EMBL" id="BTSX01000002">
    <property type="protein sequence ID" value="GMS86395.1"/>
    <property type="molecule type" value="Genomic_DNA"/>
</dbReference>
<proteinExistence type="predicted"/>
<protein>
    <submittedName>
        <fullName evidence="1">Uncharacterized protein</fullName>
    </submittedName>
</protein>
<comment type="caution">
    <text evidence="1">The sequence shown here is derived from an EMBL/GenBank/DDBJ whole genome shotgun (WGS) entry which is preliminary data.</text>
</comment>
<sequence>NFQGEEVHAGGVCSKQEDMGGLLVYRINDQPYYWSGGVVVDAQAEVLKGLELKGIHRDTAIFMKQGNGVIPTVKRICSKSIVLECVKRNKGFSSLFKWNSPSWTSTMFVSDESPFVYLSNGQCVFIIHVETLTLRTLNFR</sequence>
<gene>
    <name evidence="1" type="ORF">PENTCL1PPCAC_8571</name>
</gene>
<evidence type="ECO:0000313" key="1">
    <source>
        <dbReference type="EMBL" id="GMS86395.1"/>
    </source>
</evidence>
<feature type="non-terminal residue" evidence="1">
    <location>
        <position position="1"/>
    </location>
</feature>
<reference evidence="1" key="1">
    <citation type="submission" date="2023-10" db="EMBL/GenBank/DDBJ databases">
        <title>Genome assembly of Pristionchus species.</title>
        <authorList>
            <person name="Yoshida K."/>
            <person name="Sommer R.J."/>
        </authorList>
    </citation>
    <scope>NUCLEOTIDE SEQUENCE</scope>
    <source>
        <strain evidence="1">RS0144</strain>
    </source>
</reference>
<keyword evidence="2" id="KW-1185">Reference proteome</keyword>
<dbReference type="Proteomes" id="UP001432027">
    <property type="component" value="Unassembled WGS sequence"/>
</dbReference>
<name>A0AAV5SUN0_9BILA</name>
<organism evidence="1 2">
    <name type="scientific">Pristionchus entomophagus</name>
    <dbReference type="NCBI Taxonomy" id="358040"/>
    <lineage>
        <taxon>Eukaryota</taxon>
        <taxon>Metazoa</taxon>
        <taxon>Ecdysozoa</taxon>
        <taxon>Nematoda</taxon>
        <taxon>Chromadorea</taxon>
        <taxon>Rhabditida</taxon>
        <taxon>Rhabditina</taxon>
        <taxon>Diplogasteromorpha</taxon>
        <taxon>Diplogasteroidea</taxon>
        <taxon>Neodiplogasteridae</taxon>
        <taxon>Pristionchus</taxon>
    </lineage>
</organism>
<dbReference type="AlphaFoldDB" id="A0AAV5SUN0"/>
<accession>A0AAV5SUN0</accession>
<evidence type="ECO:0000313" key="2">
    <source>
        <dbReference type="Proteomes" id="UP001432027"/>
    </source>
</evidence>